<name>A0ABM0MG44_SACKO</name>
<dbReference type="PANTHER" id="PTHR10837">
    <property type="entry name" value="PEPTIDYLARGININE DEIMINASE"/>
    <property type="match status" value="1"/>
</dbReference>
<dbReference type="InterPro" id="IPR036556">
    <property type="entry name" value="PAD_central_sf"/>
</dbReference>
<reference evidence="4" key="1">
    <citation type="submission" date="2025-08" db="UniProtKB">
        <authorList>
            <consortium name="RefSeq"/>
        </authorList>
    </citation>
    <scope>IDENTIFICATION</scope>
    <source>
        <tissue evidence="4">Testes</tissue>
    </source>
</reference>
<evidence type="ECO:0000259" key="1">
    <source>
        <dbReference type="Pfam" id="PF03068"/>
    </source>
</evidence>
<dbReference type="Pfam" id="PF08527">
    <property type="entry name" value="PAD_M"/>
    <property type="match status" value="1"/>
</dbReference>
<dbReference type="InterPro" id="IPR013733">
    <property type="entry name" value="Prot_Arg_deaminase_cen_dom"/>
</dbReference>
<evidence type="ECO:0000313" key="4">
    <source>
        <dbReference type="RefSeq" id="XP_006818985.1"/>
    </source>
</evidence>
<feature type="domain" description="Protein-arginine deiminase (PAD) central" evidence="2">
    <location>
        <begin position="128"/>
        <end position="255"/>
    </location>
</feature>
<sequence>MTKRHQYDDDRRIRTISPSLGTPITEVAVVGTTLEILLIAVAPEEAHSFTLRTSHPFHIQARYTDESNKRDVDVEFGKAVMFDITRCPRIFIDALRDAPRHITVSLAFEPSEFNPRSSTTAVLRLGIISISLDVDADRDGVIEKDSNLKNSWKWGYLNDGAIVITDFGHYSTRRKHPDYPPGTTYAEMSVRKIQEARRQRKYMTKCLIRSRGPRPSGGWSLHLAFPDKESQRCVYIYRKNPLQEENERLLGPGIIKMETVDIKFPQRSEIPLWLKGLPRTMGEGHGVFSIDMILKYHGIAAYKDSIQLRASPFIIPSSTEAAVNIFIDTGPGNTQLINTLSRIAEGKTDLNVVQYSDEMNDSLQGHMLFGYTQTPTQTLPVVFVTSAELLKYSTIIQNNLTEDTQICHCHDACNTMHPLVAMPSTPPRYPLGCILIKEDEINCGVWFRKLLRRQKVQPIIQIPLDWMKKPSMTSIINFVQSPRENHEKGFKVIISSTKQAFTILKHLQDSGRGDTRIFEGIKSVDFDHFIDDIKRILVEKMDLKPNDFLEVPMMWMRSEINPKKAVPYFPNPVNMIILDKHAVVPRLFGPVVKGMDMFEDFVQEQLHSQTVVRLVHFVDVWNTEIHDIDSTVTVQRHTPLPYKWWNMNVKEPYQKV</sequence>
<accession>A0ABM0MG44</accession>
<dbReference type="PANTHER" id="PTHR10837:SF8">
    <property type="entry name" value="PROTEIN-ARGININE DEIMINASE"/>
    <property type="match status" value="1"/>
</dbReference>
<dbReference type="SUPFAM" id="SSF110083">
    <property type="entry name" value="Peptidylarginine deiminase Pad4, middle domain"/>
    <property type="match status" value="1"/>
</dbReference>
<dbReference type="Pfam" id="PF03068">
    <property type="entry name" value="PAD"/>
    <property type="match status" value="2"/>
</dbReference>
<proteinExistence type="predicted"/>
<feature type="domain" description="Protein-arginine deiminase C-terminal" evidence="1">
    <location>
        <begin position="526"/>
        <end position="646"/>
    </location>
</feature>
<dbReference type="InterPro" id="IPR004303">
    <property type="entry name" value="PAD"/>
</dbReference>
<keyword evidence="3" id="KW-1185">Reference proteome</keyword>
<dbReference type="Gene3D" id="3.75.10.10">
    <property type="entry name" value="L-arginine/glycine Amidinotransferase, Chain A"/>
    <property type="match status" value="1"/>
</dbReference>
<dbReference type="InterPro" id="IPR013530">
    <property type="entry name" value="PAD_C"/>
</dbReference>
<evidence type="ECO:0000259" key="2">
    <source>
        <dbReference type="Pfam" id="PF08527"/>
    </source>
</evidence>
<dbReference type="Gene3D" id="2.60.40.1700">
    <property type="entry name" value="Protein-arginine deiminase, central domain"/>
    <property type="match status" value="1"/>
</dbReference>
<evidence type="ECO:0000313" key="3">
    <source>
        <dbReference type="Proteomes" id="UP000694865"/>
    </source>
</evidence>
<organism evidence="3 4">
    <name type="scientific">Saccoglossus kowalevskii</name>
    <name type="common">Acorn worm</name>
    <dbReference type="NCBI Taxonomy" id="10224"/>
    <lineage>
        <taxon>Eukaryota</taxon>
        <taxon>Metazoa</taxon>
        <taxon>Hemichordata</taxon>
        <taxon>Enteropneusta</taxon>
        <taxon>Harrimaniidae</taxon>
        <taxon>Saccoglossus</taxon>
    </lineage>
</organism>
<gene>
    <name evidence="4" type="primary">LOC100373818</name>
</gene>
<feature type="domain" description="Protein-arginine deiminase C-terminal" evidence="1">
    <location>
        <begin position="302"/>
        <end position="523"/>
    </location>
</feature>
<dbReference type="RefSeq" id="XP_006818985.1">
    <property type="nucleotide sequence ID" value="XM_006818922.1"/>
</dbReference>
<dbReference type="Proteomes" id="UP000694865">
    <property type="component" value="Unplaced"/>
</dbReference>
<dbReference type="GeneID" id="100373818"/>
<dbReference type="SUPFAM" id="SSF55909">
    <property type="entry name" value="Pentein"/>
    <property type="match status" value="1"/>
</dbReference>
<protein>
    <submittedName>
        <fullName evidence="4">Protein-arginine deiminase type-1-like</fullName>
    </submittedName>
</protein>